<dbReference type="OrthoDB" id="5519740at2759"/>
<name>A0A1Q8S3M9_9PEZI</name>
<proteinExistence type="predicted"/>
<dbReference type="STRING" id="708187.A0A1Q8S3M9"/>
<protein>
    <recommendedName>
        <fullName evidence="1">YCII-related domain-containing protein</fullName>
    </recommendedName>
</protein>
<dbReference type="SUPFAM" id="SSF54909">
    <property type="entry name" value="Dimeric alpha+beta barrel"/>
    <property type="match status" value="1"/>
</dbReference>
<gene>
    <name evidence="2" type="ORF">CCHL11_03247</name>
</gene>
<keyword evidence="3" id="KW-1185">Reference proteome</keyword>
<feature type="domain" description="YCII-related" evidence="1">
    <location>
        <begin position="43"/>
        <end position="126"/>
    </location>
</feature>
<accession>A0A1Q8S3M9</accession>
<organism evidence="2 3">
    <name type="scientific">Colletotrichum chlorophyti</name>
    <dbReference type="NCBI Taxonomy" id="708187"/>
    <lineage>
        <taxon>Eukaryota</taxon>
        <taxon>Fungi</taxon>
        <taxon>Dikarya</taxon>
        <taxon>Ascomycota</taxon>
        <taxon>Pezizomycotina</taxon>
        <taxon>Sordariomycetes</taxon>
        <taxon>Hypocreomycetidae</taxon>
        <taxon>Glomerellales</taxon>
        <taxon>Glomerellaceae</taxon>
        <taxon>Colletotrichum</taxon>
    </lineage>
</organism>
<reference evidence="2 3" key="1">
    <citation type="submission" date="2016-11" db="EMBL/GenBank/DDBJ databases">
        <title>Draft Genome Assembly of Colletotrichum chlorophyti a pathogen of herbaceous plants.</title>
        <authorList>
            <person name="Gan P."/>
            <person name="Narusaka M."/>
            <person name="Tsushima A."/>
            <person name="Narusaka Y."/>
            <person name="Takano Y."/>
            <person name="Shirasu K."/>
        </authorList>
    </citation>
    <scope>NUCLEOTIDE SEQUENCE [LARGE SCALE GENOMIC DNA]</scope>
    <source>
        <strain evidence="2 3">NTL11</strain>
    </source>
</reference>
<dbReference type="PANTHER" id="PTHR33606">
    <property type="entry name" value="PROTEIN YCII"/>
    <property type="match status" value="1"/>
</dbReference>
<dbReference type="InterPro" id="IPR011008">
    <property type="entry name" value="Dimeric_a/b-barrel"/>
</dbReference>
<dbReference type="Pfam" id="PF03795">
    <property type="entry name" value="YCII"/>
    <property type="match status" value="1"/>
</dbReference>
<dbReference type="InterPro" id="IPR051807">
    <property type="entry name" value="Sec-metab_biosynth-assoc"/>
</dbReference>
<evidence type="ECO:0000259" key="1">
    <source>
        <dbReference type="Pfam" id="PF03795"/>
    </source>
</evidence>
<dbReference type="PANTHER" id="PTHR33606:SF3">
    <property type="entry name" value="PROTEIN YCII"/>
    <property type="match status" value="1"/>
</dbReference>
<dbReference type="Proteomes" id="UP000186583">
    <property type="component" value="Unassembled WGS sequence"/>
</dbReference>
<sequence length="145" mass="16187">MSLSTRVLRNNFVSATRTLPIASVRTSPFNFYRTMATGVKKEFLCILPDKPDSLARRLEVRPTHLAEVKPLVAAGKAVAGGAMFEEHPSEGKQPVFKGSVLIYTVQNAEEAWELIRNDVYAKNDVWDLEKAQVIPYVSAVREPLN</sequence>
<comment type="caution">
    <text evidence="2">The sequence shown here is derived from an EMBL/GenBank/DDBJ whole genome shotgun (WGS) entry which is preliminary data.</text>
</comment>
<evidence type="ECO:0000313" key="2">
    <source>
        <dbReference type="EMBL" id="OLN96035.1"/>
    </source>
</evidence>
<dbReference type="InterPro" id="IPR005545">
    <property type="entry name" value="YCII"/>
</dbReference>
<dbReference type="Gene3D" id="3.30.70.1060">
    <property type="entry name" value="Dimeric alpha+beta barrel"/>
    <property type="match status" value="1"/>
</dbReference>
<dbReference type="AlphaFoldDB" id="A0A1Q8S3M9"/>
<dbReference type="EMBL" id="MPGH01000022">
    <property type="protein sequence ID" value="OLN96035.1"/>
    <property type="molecule type" value="Genomic_DNA"/>
</dbReference>
<evidence type="ECO:0000313" key="3">
    <source>
        <dbReference type="Proteomes" id="UP000186583"/>
    </source>
</evidence>